<dbReference type="OrthoDB" id="9814202at2"/>
<evidence type="ECO:0000256" key="3">
    <source>
        <dbReference type="ARBA" id="ARBA00022448"/>
    </source>
</evidence>
<evidence type="ECO:0000256" key="6">
    <source>
        <dbReference type="ARBA" id="ARBA00023136"/>
    </source>
</evidence>
<dbReference type="PROSITE" id="PS01219">
    <property type="entry name" value="AMMONIUM_TRANSP"/>
    <property type="match status" value="1"/>
</dbReference>
<dbReference type="Pfam" id="PF00909">
    <property type="entry name" value="Ammonium_transp"/>
    <property type="match status" value="1"/>
</dbReference>
<dbReference type="RefSeq" id="WP_015440570.1">
    <property type="nucleotide sequence ID" value="NC_020520.1"/>
</dbReference>
<dbReference type="KEGG" id="aym:YM304_10090"/>
<feature type="transmembrane region" description="Helical" evidence="9">
    <location>
        <begin position="121"/>
        <end position="141"/>
    </location>
</feature>
<keyword evidence="5 9" id="KW-1133">Transmembrane helix</keyword>
<dbReference type="AlphaFoldDB" id="A0A6C7E3X8"/>
<dbReference type="InterPro" id="IPR024041">
    <property type="entry name" value="NH4_transpt_AmtB-like_dom"/>
</dbReference>
<keyword evidence="6 9" id="KW-0472">Membrane</keyword>
<evidence type="ECO:0000256" key="5">
    <source>
        <dbReference type="ARBA" id="ARBA00022989"/>
    </source>
</evidence>
<dbReference type="NCBIfam" id="TIGR00836">
    <property type="entry name" value="amt"/>
    <property type="match status" value="1"/>
</dbReference>
<organism evidence="11 12">
    <name type="scientific">Ilumatobacter coccineus (strain NBRC 103263 / KCTC 29153 / YM16-304)</name>
    <dbReference type="NCBI Taxonomy" id="1313172"/>
    <lineage>
        <taxon>Bacteria</taxon>
        <taxon>Bacillati</taxon>
        <taxon>Actinomycetota</taxon>
        <taxon>Acidimicrobiia</taxon>
        <taxon>Acidimicrobiales</taxon>
        <taxon>Ilumatobacteraceae</taxon>
        <taxon>Ilumatobacter</taxon>
    </lineage>
</organism>
<evidence type="ECO:0000313" key="12">
    <source>
        <dbReference type="Proteomes" id="UP000011863"/>
    </source>
</evidence>
<keyword evidence="7 9" id="KW-0924">Ammonia transport</keyword>
<feature type="transmembrane region" description="Helical" evidence="9">
    <location>
        <begin position="161"/>
        <end position="178"/>
    </location>
</feature>
<accession>A0A6C7E3X8</accession>
<feature type="transmembrane region" description="Helical" evidence="9">
    <location>
        <begin position="221"/>
        <end position="242"/>
    </location>
</feature>
<dbReference type="PANTHER" id="PTHR43029:SF10">
    <property type="entry name" value="AMMONIUM TRANSPORTER MEP2"/>
    <property type="match status" value="1"/>
</dbReference>
<evidence type="ECO:0000256" key="2">
    <source>
        <dbReference type="ARBA" id="ARBA00005887"/>
    </source>
</evidence>
<comment type="similarity">
    <text evidence="2 9">Belongs to the ammonia transporter channel (TC 1.A.11.2) family.</text>
</comment>
<feature type="transmembrane region" description="Helical" evidence="9">
    <location>
        <begin position="6"/>
        <end position="28"/>
    </location>
</feature>
<dbReference type="EMBL" id="AP012057">
    <property type="protein sequence ID" value="BAN01323.1"/>
    <property type="molecule type" value="Genomic_DNA"/>
</dbReference>
<dbReference type="InterPro" id="IPR029020">
    <property type="entry name" value="Ammonium/urea_transptr"/>
</dbReference>
<feature type="transmembrane region" description="Helical" evidence="9">
    <location>
        <begin position="40"/>
        <end position="63"/>
    </location>
</feature>
<dbReference type="Proteomes" id="UP000011863">
    <property type="component" value="Chromosome"/>
</dbReference>
<gene>
    <name evidence="11" type="primary">amtB</name>
    <name evidence="11" type="ORF">YM304_10090</name>
</gene>
<feature type="transmembrane region" description="Helical" evidence="9">
    <location>
        <begin position="190"/>
        <end position="209"/>
    </location>
</feature>
<evidence type="ECO:0000259" key="10">
    <source>
        <dbReference type="Pfam" id="PF00909"/>
    </source>
</evidence>
<dbReference type="InterPro" id="IPR001905">
    <property type="entry name" value="Ammonium_transpt"/>
</dbReference>
<protein>
    <recommendedName>
        <fullName evidence="8 9">Ammonium transporter</fullName>
    </recommendedName>
</protein>
<evidence type="ECO:0000313" key="11">
    <source>
        <dbReference type="EMBL" id="BAN01323.1"/>
    </source>
</evidence>
<name>A0A6C7E3X8_ILUCY</name>
<keyword evidence="3 9" id="KW-0813">Transport</keyword>
<proteinExistence type="inferred from homology"/>
<dbReference type="Gene3D" id="1.10.3430.10">
    <property type="entry name" value="Ammonium transporter AmtB like domains"/>
    <property type="match status" value="1"/>
</dbReference>
<reference evidence="11 12" key="1">
    <citation type="journal article" date="2013" name="Int. J. Syst. Evol. Microbiol.">
        <title>Ilumatobacter nonamiense sp. nov. and Ilumatobacter coccineum sp. nov., isolated from seashore sand.</title>
        <authorList>
            <person name="Matsumoto A."/>
            <person name="Kasai H."/>
            <person name="Matsuo Y."/>
            <person name="Shizuri Y."/>
            <person name="Ichikawa N."/>
            <person name="Fujita N."/>
            <person name="Omura S."/>
            <person name="Takahashi Y."/>
        </authorList>
    </citation>
    <scope>NUCLEOTIDE SEQUENCE [LARGE SCALE GENOMIC DNA]</scope>
    <source>
        <strain evidence="12">NBRC 103263 / KCTC 29153 / YM16-304</strain>
    </source>
</reference>
<keyword evidence="4 9" id="KW-0812">Transmembrane</keyword>
<dbReference type="PANTHER" id="PTHR43029">
    <property type="entry name" value="AMMONIUM TRANSPORTER MEP2"/>
    <property type="match status" value="1"/>
</dbReference>
<sequence>MDSGNTAWVLIAAALVLFMTPGLAFFYGGMVRSKNVLGMLMQNIFAMGIVSTLWAVIGFSIAFGGDNAIVGNLDFAFMKDVTTLDGDIPGFAFFAFQMMFAVITPALITGATADRLKFGSYALFIAIWSIVVYAVAARWVFNGNGWIFEMGALDFAGGAAIHINAGLAALAVIMVIGNRKGHGTEPMPPHNLPLTVLGTGILWFGWFGFNAGSALAADGVAAQALVNTQLGAATGMLGWLLVERIKTGHATTLGACSGAVAGLVAITPCAGFVGGVAPLIIGSIAGAACYFALFIKAKMNWDDSLDVIAVHLVGGIIGTLLLGFFADTAVNGEFDGLFFGGGAELLKDQFVAAVGVGVFSFVVTYIIALAIQNTIGLRVEEESELVGLDQSEHAESAYTS</sequence>
<evidence type="ECO:0000256" key="9">
    <source>
        <dbReference type="RuleBase" id="RU362002"/>
    </source>
</evidence>
<keyword evidence="12" id="KW-1185">Reference proteome</keyword>
<feature type="transmembrane region" description="Helical" evidence="9">
    <location>
        <begin position="307"/>
        <end position="330"/>
    </location>
</feature>
<feature type="transmembrane region" description="Helical" evidence="9">
    <location>
        <begin position="272"/>
        <end position="295"/>
    </location>
</feature>
<evidence type="ECO:0000256" key="4">
    <source>
        <dbReference type="ARBA" id="ARBA00022692"/>
    </source>
</evidence>
<dbReference type="GO" id="GO:0005886">
    <property type="term" value="C:plasma membrane"/>
    <property type="evidence" value="ECO:0007669"/>
    <property type="project" value="UniProtKB-SubCell"/>
</dbReference>
<feature type="transmembrane region" description="Helical" evidence="9">
    <location>
        <begin position="88"/>
        <end position="109"/>
    </location>
</feature>
<feature type="transmembrane region" description="Helical" evidence="9">
    <location>
        <begin position="249"/>
        <end position="266"/>
    </location>
</feature>
<feature type="transmembrane region" description="Helical" evidence="9">
    <location>
        <begin position="350"/>
        <end position="371"/>
    </location>
</feature>
<dbReference type="GO" id="GO:0008519">
    <property type="term" value="F:ammonium channel activity"/>
    <property type="evidence" value="ECO:0007669"/>
    <property type="project" value="InterPro"/>
</dbReference>
<comment type="subcellular location">
    <subcellularLocation>
        <location evidence="9">Cell membrane</location>
        <topology evidence="9">Multi-pass membrane protein</topology>
    </subcellularLocation>
    <subcellularLocation>
        <location evidence="1">Membrane</location>
        <topology evidence="1">Multi-pass membrane protein</topology>
    </subcellularLocation>
</comment>
<feature type="domain" description="Ammonium transporter AmtB-like" evidence="10">
    <location>
        <begin position="7"/>
        <end position="398"/>
    </location>
</feature>
<dbReference type="InterPro" id="IPR018047">
    <property type="entry name" value="Ammonium_transpt_CS"/>
</dbReference>
<dbReference type="SUPFAM" id="SSF111352">
    <property type="entry name" value="Ammonium transporter"/>
    <property type="match status" value="1"/>
</dbReference>
<evidence type="ECO:0000256" key="8">
    <source>
        <dbReference type="ARBA" id="ARBA00050025"/>
    </source>
</evidence>
<evidence type="ECO:0000256" key="7">
    <source>
        <dbReference type="ARBA" id="ARBA00023177"/>
    </source>
</evidence>
<evidence type="ECO:0000256" key="1">
    <source>
        <dbReference type="ARBA" id="ARBA00004141"/>
    </source>
</evidence>